<dbReference type="InterPro" id="IPR038901">
    <property type="entry name" value="HEXDC-like"/>
</dbReference>
<dbReference type="InterPro" id="IPR017853">
    <property type="entry name" value="GH"/>
</dbReference>
<evidence type="ECO:0000256" key="2">
    <source>
        <dbReference type="ARBA" id="ARBA00022801"/>
    </source>
</evidence>
<dbReference type="Pfam" id="PF00728">
    <property type="entry name" value="Glyco_hydro_20"/>
    <property type="match status" value="1"/>
</dbReference>
<evidence type="ECO:0000313" key="5">
    <source>
        <dbReference type="Proteomes" id="UP001324993"/>
    </source>
</evidence>
<comment type="similarity">
    <text evidence="1">Belongs to the glycosyl hydrolase 20 family.</text>
</comment>
<name>A0ABZ0RQU5_9BACT</name>
<gene>
    <name evidence="4" type="ORF">SH580_07815</name>
</gene>
<dbReference type="SUPFAM" id="SSF51445">
    <property type="entry name" value="(Trans)glycosidases"/>
    <property type="match status" value="1"/>
</dbReference>
<dbReference type="EMBL" id="CP138858">
    <property type="protein sequence ID" value="WPJ97614.1"/>
    <property type="molecule type" value="Genomic_DNA"/>
</dbReference>
<reference evidence="4 5" key="1">
    <citation type="submission" date="2023-11" db="EMBL/GenBank/DDBJ databases">
        <title>Coraliomargarita sp. nov., isolated from marine algae.</title>
        <authorList>
            <person name="Lee J.K."/>
            <person name="Baek J.H."/>
            <person name="Kim J.M."/>
            <person name="Choi D.G."/>
            <person name="Jeon C.O."/>
        </authorList>
    </citation>
    <scope>NUCLEOTIDE SEQUENCE [LARGE SCALE GENOMIC DNA]</scope>
    <source>
        <strain evidence="4 5">J2-16</strain>
    </source>
</reference>
<dbReference type="PANTHER" id="PTHR21040">
    <property type="entry name" value="BCDNA.GH04120"/>
    <property type="match status" value="1"/>
</dbReference>
<keyword evidence="2" id="KW-0378">Hydrolase</keyword>
<evidence type="ECO:0000313" key="4">
    <source>
        <dbReference type="EMBL" id="WPJ97614.1"/>
    </source>
</evidence>
<dbReference type="PRINTS" id="PR00738">
    <property type="entry name" value="GLHYDRLASE20"/>
</dbReference>
<dbReference type="PANTHER" id="PTHR21040:SF8">
    <property type="entry name" value="BCDNA.GH04120"/>
    <property type="match status" value="1"/>
</dbReference>
<evidence type="ECO:0000259" key="3">
    <source>
        <dbReference type="Pfam" id="PF00728"/>
    </source>
</evidence>
<keyword evidence="5" id="KW-1185">Reference proteome</keyword>
<dbReference type="Proteomes" id="UP001324993">
    <property type="component" value="Chromosome"/>
</dbReference>
<dbReference type="CDD" id="cd06565">
    <property type="entry name" value="GH20_GcnA-like"/>
    <property type="match status" value="1"/>
</dbReference>
<dbReference type="RefSeq" id="WP_319834452.1">
    <property type="nucleotide sequence ID" value="NZ_CP138858.1"/>
</dbReference>
<feature type="domain" description="Glycoside hydrolase family 20 catalytic" evidence="3">
    <location>
        <begin position="26"/>
        <end position="247"/>
    </location>
</feature>
<accession>A0ABZ0RQU5</accession>
<dbReference type="Gene3D" id="3.20.20.80">
    <property type="entry name" value="Glycosidases"/>
    <property type="match status" value="1"/>
</dbReference>
<evidence type="ECO:0000256" key="1">
    <source>
        <dbReference type="ARBA" id="ARBA00006285"/>
    </source>
</evidence>
<dbReference type="InterPro" id="IPR025705">
    <property type="entry name" value="Beta_hexosaminidase_sua/sub"/>
</dbReference>
<proteinExistence type="inferred from homology"/>
<organism evidence="4 5">
    <name type="scientific">Coraliomargarita algicola</name>
    <dbReference type="NCBI Taxonomy" id="3092156"/>
    <lineage>
        <taxon>Bacteria</taxon>
        <taxon>Pseudomonadati</taxon>
        <taxon>Verrucomicrobiota</taxon>
        <taxon>Opitutia</taxon>
        <taxon>Puniceicoccales</taxon>
        <taxon>Coraliomargaritaceae</taxon>
        <taxon>Coraliomargarita</taxon>
    </lineage>
</organism>
<dbReference type="InterPro" id="IPR015883">
    <property type="entry name" value="Glyco_hydro_20_cat"/>
</dbReference>
<protein>
    <submittedName>
        <fullName evidence="4">Beta-N-acetylhexosaminidase</fullName>
    </submittedName>
</protein>
<sequence>MKKSTPAGTAQSPDFTPSWSQVAPLFERRGLMLDISRNRVPTMETLRRLIDALAALQYNELQLYTEHTFAYTQHKTVWQHASPMTAEEIREIDRYCAERGIELVPNQNSFGHMERWLRHEAYKPLAECPDGFEHPWAGWREFGSTLYPDARSADFMDDLYSELLPNFTSRQIHIGGNEPWELGKGRSAARVASEGKHRVYLDFMKQLFALTAKHGHTPQFWSDIIMERPDLVPELPKDVIPVIWGYEADSPFAEQCRIVAEAGFRNQFYVAPGAGNWNSFSGRLDVAETNIQLAAQQGHAHGARGLLLTTWGDNGHHQPWLTLYPALVIAAAATHGQELEASELIETIDKLFYPDQPAGHGAAICALGRIDHMLTSPSPNDSTLHSAFFASDTKLAESILPHTSKDELTQCADALNAISTEGLDPEIELSVRLNRAALERCLGEAPSEERASLLKNFTAQWRRHSREGGLAESLARM</sequence>